<dbReference type="RefSeq" id="WP_105744394.1">
    <property type="nucleotide sequence ID" value="NZ_PVBR01000021.1"/>
</dbReference>
<dbReference type="Pfam" id="PF09924">
    <property type="entry name" value="LPG_synthase_C"/>
    <property type="match status" value="1"/>
</dbReference>
<dbReference type="InterPro" id="IPR016181">
    <property type="entry name" value="Acyl_CoA_acyltransferase"/>
</dbReference>
<evidence type="ECO:0000313" key="10">
    <source>
        <dbReference type="Proteomes" id="UP000239434"/>
    </source>
</evidence>
<evidence type="ECO:0000256" key="2">
    <source>
        <dbReference type="ARBA" id="ARBA00022475"/>
    </source>
</evidence>
<evidence type="ECO:0000259" key="8">
    <source>
        <dbReference type="Pfam" id="PF09924"/>
    </source>
</evidence>
<dbReference type="SUPFAM" id="SSF55729">
    <property type="entry name" value="Acyl-CoA N-acyltransferases (Nat)"/>
    <property type="match status" value="1"/>
</dbReference>
<keyword evidence="3 7" id="KW-0812">Transmembrane</keyword>
<feature type="transmembrane region" description="Helical" evidence="7">
    <location>
        <begin position="480"/>
        <end position="503"/>
    </location>
</feature>
<evidence type="ECO:0000256" key="7">
    <source>
        <dbReference type="SAM" id="Phobius"/>
    </source>
</evidence>
<evidence type="ECO:0000313" key="9">
    <source>
        <dbReference type="EMBL" id="PRD41379.1"/>
    </source>
</evidence>
<dbReference type="GO" id="GO:0005886">
    <property type="term" value="C:plasma membrane"/>
    <property type="evidence" value="ECO:0007669"/>
    <property type="project" value="UniProtKB-SubCell"/>
</dbReference>
<dbReference type="PANTHER" id="PTHR34697:SF2">
    <property type="entry name" value="PHOSPHATIDYLGLYCEROL LYSYLTRANSFERASE"/>
    <property type="match status" value="1"/>
</dbReference>
<dbReference type="NCBIfam" id="NF033480">
    <property type="entry name" value="bifunc_MprF"/>
    <property type="match status" value="1"/>
</dbReference>
<feature type="region of interest" description="Disordered" evidence="6">
    <location>
        <begin position="1"/>
        <end position="27"/>
    </location>
</feature>
<feature type="transmembrane region" description="Helical" evidence="7">
    <location>
        <begin position="39"/>
        <end position="60"/>
    </location>
</feature>
<keyword evidence="2" id="KW-1003">Cell membrane</keyword>
<feature type="transmembrane region" description="Helical" evidence="7">
    <location>
        <begin position="450"/>
        <end position="468"/>
    </location>
</feature>
<dbReference type="InterPro" id="IPR051211">
    <property type="entry name" value="PG_lysyltransferase"/>
</dbReference>
<proteinExistence type="predicted"/>
<feature type="transmembrane region" description="Helical" evidence="7">
    <location>
        <begin position="157"/>
        <end position="176"/>
    </location>
</feature>
<evidence type="ECO:0000256" key="6">
    <source>
        <dbReference type="SAM" id="MobiDB-lite"/>
    </source>
</evidence>
<dbReference type="EMBL" id="PVBR01000021">
    <property type="protein sequence ID" value="PRD41379.1"/>
    <property type="molecule type" value="Genomic_DNA"/>
</dbReference>
<sequence>MSLIDDGQSSPPAEADERPNERPSQPPGLLRRLKRFQHIAFPVAGIAIALLALLVLENLLQHTSRAQTVAAIENISLRAMGLALLFTIISYAAVALYDVVAVDTIAPGRIPHRISAIAGAAGYAISNALGFSLLTGGALRYRIYAAEGISLVDIGRIVGTSWFAIWFAFIIMIGAAMLIDPADVPWLSAIDRRADLFAGGIILGGIGWLIYWLSKGDRSLQISQFTVRLPTSRGALIQIAAGLVDVTAAAATLYMLMPDGVIQSFAVFALVYVIAVILGVASHAPGGLGAFEATIIAGLGLGGKPEAIAGLVIYRLIYTVLPLLVAVCGVLAWEAFRRRQKLTAQARLAARLVEPLIPGLAASVTFLGGIVLLISGVTPGVRYRLDILSDMLPLIFVEMSHLAASFVGVALLIVARGLAKRLARAWVAALVLLLAGAGFSLAKGLDWEEAGILCIFAGVLWVFRGSFYRRPIVGPFVLTWNWIASVGTTVLASTWLGFFIYRHVEYSNNLWWDFAWNANAPRFLRATVLVLAVVFLAGLNTAINRRGLKRRKKDFAIPDVIPALVAASPNSDATLALLGDKQFLIDPDNRGFVMYAQSGGSLIALGEPVGDGQVVEELAWSFHTLADKLAARTVFYGVGPQSLPLFLDMGLIALKLGEVARVDLHEFSLDGPEHQAFRYADRRADKDGLVFEIIPAKDVRPLIPRLRSVSDGWLVHKSGSEKRFSLGFFDPEYLARFDIAVMKKDGDIVAFANLWRGADMNEIAVDLMRYLPDISKIMMDALFAKLLISSKAEGYRWFNLGAAPLSGLSGSPLASRWNRFGSFLYKRGADLYHFDGLHAFKEKFDPVWSPHYLVCPGGLDTPRVLVDVTTLINGSPLEFIRK</sequence>
<evidence type="ECO:0000256" key="1">
    <source>
        <dbReference type="ARBA" id="ARBA00004651"/>
    </source>
</evidence>
<evidence type="ECO:0000256" key="5">
    <source>
        <dbReference type="ARBA" id="ARBA00023136"/>
    </source>
</evidence>
<feature type="transmembrane region" description="Helical" evidence="7">
    <location>
        <begin position="114"/>
        <end position="136"/>
    </location>
</feature>
<reference evidence="9 10" key="1">
    <citation type="submission" date="2018-02" db="EMBL/GenBank/DDBJ databases">
        <title>The draft genome of Phyllobacterium sp. 1N-3.</title>
        <authorList>
            <person name="Liu L."/>
            <person name="Li L."/>
            <person name="Zhang X."/>
            <person name="Wang T."/>
            <person name="Liang L."/>
        </authorList>
    </citation>
    <scope>NUCLEOTIDE SEQUENCE [LARGE SCALE GENOMIC DNA]</scope>
    <source>
        <strain evidence="9 10">1N-3</strain>
    </source>
</reference>
<feature type="transmembrane region" description="Helical" evidence="7">
    <location>
        <begin position="523"/>
        <end position="543"/>
    </location>
</feature>
<evidence type="ECO:0000256" key="4">
    <source>
        <dbReference type="ARBA" id="ARBA00022989"/>
    </source>
</evidence>
<evidence type="ECO:0000256" key="3">
    <source>
        <dbReference type="ARBA" id="ARBA00022692"/>
    </source>
</evidence>
<feature type="transmembrane region" description="Helical" evidence="7">
    <location>
        <begin position="81"/>
        <end position="102"/>
    </location>
</feature>
<comment type="subcellular location">
    <subcellularLocation>
        <location evidence="1">Cell membrane</location>
        <topology evidence="1">Multi-pass membrane protein</topology>
    </subcellularLocation>
</comment>
<keyword evidence="10" id="KW-1185">Reference proteome</keyword>
<dbReference type="GO" id="GO:0055091">
    <property type="term" value="P:phospholipid homeostasis"/>
    <property type="evidence" value="ECO:0007669"/>
    <property type="project" value="TreeGrafter"/>
</dbReference>
<gene>
    <name evidence="9" type="ORF">C5748_22090</name>
</gene>
<feature type="transmembrane region" description="Helical" evidence="7">
    <location>
        <begin position="356"/>
        <end position="374"/>
    </location>
</feature>
<feature type="transmembrane region" description="Helical" evidence="7">
    <location>
        <begin position="288"/>
        <end position="304"/>
    </location>
</feature>
<dbReference type="InterPro" id="IPR024320">
    <property type="entry name" value="LPG_synthase_C"/>
</dbReference>
<accession>A0A2S9ILH4</accession>
<keyword evidence="4 7" id="KW-1133">Transmembrane helix</keyword>
<name>A0A2S9ILH4_9HYPH</name>
<feature type="domain" description="Phosphatidylglycerol lysyltransferase C-terminal" evidence="8">
    <location>
        <begin position="566"/>
        <end position="854"/>
    </location>
</feature>
<feature type="transmembrane region" description="Helical" evidence="7">
    <location>
        <begin position="262"/>
        <end position="281"/>
    </location>
</feature>
<dbReference type="GO" id="GO:0016755">
    <property type="term" value="F:aminoacyltransferase activity"/>
    <property type="evidence" value="ECO:0007669"/>
    <property type="project" value="TreeGrafter"/>
</dbReference>
<dbReference type="PANTHER" id="PTHR34697">
    <property type="entry name" value="PHOSPHATIDYLGLYCEROL LYSYLTRANSFERASE"/>
    <property type="match status" value="1"/>
</dbReference>
<feature type="transmembrane region" description="Helical" evidence="7">
    <location>
        <begin position="316"/>
        <end position="336"/>
    </location>
</feature>
<dbReference type="Proteomes" id="UP000239434">
    <property type="component" value="Unassembled WGS sequence"/>
</dbReference>
<organism evidence="9 10">
    <name type="scientific">Phyllobacterium phragmitis</name>
    <dbReference type="NCBI Taxonomy" id="2670329"/>
    <lineage>
        <taxon>Bacteria</taxon>
        <taxon>Pseudomonadati</taxon>
        <taxon>Pseudomonadota</taxon>
        <taxon>Alphaproteobacteria</taxon>
        <taxon>Hyphomicrobiales</taxon>
        <taxon>Phyllobacteriaceae</taxon>
        <taxon>Phyllobacterium</taxon>
    </lineage>
</organism>
<feature type="transmembrane region" description="Helical" evidence="7">
    <location>
        <begin position="196"/>
        <end position="214"/>
    </location>
</feature>
<keyword evidence="5 7" id="KW-0472">Membrane</keyword>
<comment type="caution">
    <text evidence="9">The sequence shown here is derived from an EMBL/GenBank/DDBJ whole genome shotgun (WGS) entry which is preliminary data.</text>
</comment>
<feature type="transmembrane region" description="Helical" evidence="7">
    <location>
        <begin position="235"/>
        <end position="256"/>
    </location>
</feature>
<feature type="transmembrane region" description="Helical" evidence="7">
    <location>
        <begin position="426"/>
        <end position="444"/>
    </location>
</feature>
<dbReference type="AlphaFoldDB" id="A0A2S9ILH4"/>
<feature type="transmembrane region" description="Helical" evidence="7">
    <location>
        <begin position="394"/>
        <end position="414"/>
    </location>
</feature>
<protein>
    <submittedName>
        <fullName evidence="9">Lysylphosphatidylglycerol synthetase</fullName>
    </submittedName>
</protein>